<proteinExistence type="predicted"/>
<organism evidence="2">
    <name type="scientific">Streptomyces haneummycinicus</name>
    <dbReference type="NCBI Taxonomy" id="3074435"/>
    <lineage>
        <taxon>Bacteria</taxon>
        <taxon>Bacillati</taxon>
        <taxon>Actinomycetota</taxon>
        <taxon>Actinomycetes</taxon>
        <taxon>Kitasatosporales</taxon>
        <taxon>Streptomycetaceae</taxon>
        <taxon>Streptomyces</taxon>
    </lineage>
</organism>
<gene>
    <name evidence="2" type="ORF">SHKM778_31860</name>
</gene>
<reference evidence="2" key="2">
    <citation type="submission" date="2024-07" db="EMBL/GenBank/DDBJ databases">
        <title>Streptomyces haneummycinica sp. nov., a new antibiotic-producing actinobacterium isolated from marine sediment.</title>
        <authorList>
            <person name="Uemura M."/>
            <person name="Hamada M."/>
            <person name="Hirano S."/>
            <person name="Kobayashi K."/>
            <person name="Ohshiro T."/>
            <person name="Kobayashi T."/>
            <person name="Terahara T."/>
        </authorList>
    </citation>
    <scope>NUCLEOTIDE SEQUENCE</scope>
    <source>
        <strain evidence="2">KM77-8</strain>
    </source>
</reference>
<name>A0AAT9HHF5_9ACTN</name>
<evidence type="ECO:0000256" key="1">
    <source>
        <dbReference type="SAM" id="MobiDB-lite"/>
    </source>
</evidence>
<protein>
    <submittedName>
        <fullName evidence="2">Uncharacterized protein</fullName>
    </submittedName>
</protein>
<evidence type="ECO:0000313" key="2">
    <source>
        <dbReference type="EMBL" id="BFO16798.1"/>
    </source>
</evidence>
<reference evidence="2" key="1">
    <citation type="submission" date="2024-06" db="EMBL/GenBank/DDBJ databases">
        <authorList>
            <consortium name="consrtm"/>
            <person name="Uemura M."/>
            <person name="Terahara T."/>
        </authorList>
    </citation>
    <scope>NUCLEOTIDE SEQUENCE</scope>
    <source>
        <strain evidence="2">KM77-8</strain>
    </source>
</reference>
<sequence length="74" mass="7919">MHPATWSRRATEHFTLLDVARDPSCNGNACQAISANGVTPGRGSVWPDRAPSPRERGHPATVAPFRTTLAVEPA</sequence>
<accession>A0AAT9HHF5</accession>
<feature type="region of interest" description="Disordered" evidence="1">
    <location>
        <begin position="41"/>
        <end position="60"/>
    </location>
</feature>
<dbReference type="EMBL" id="AP035768">
    <property type="protein sequence ID" value="BFO16798.1"/>
    <property type="molecule type" value="Genomic_DNA"/>
</dbReference>
<dbReference type="AlphaFoldDB" id="A0AAT9HHF5"/>